<dbReference type="InterPro" id="IPR011701">
    <property type="entry name" value="MFS"/>
</dbReference>
<feature type="transmembrane region" description="Helical" evidence="6">
    <location>
        <begin position="170"/>
        <end position="193"/>
    </location>
</feature>
<dbReference type="AlphaFoldDB" id="A0A934QLD7"/>
<dbReference type="InterPro" id="IPR036259">
    <property type="entry name" value="MFS_trans_sf"/>
</dbReference>
<dbReference type="PANTHER" id="PTHR23521:SF3">
    <property type="entry name" value="MFS TRANSPORTER"/>
    <property type="match status" value="1"/>
</dbReference>
<organism evidence="8 9">
    <name type="scientific">Rhodovibrio salinarum</name>
    <dbReference type="NCBI Taxonomy" id="1087"/>
    <lineage>
        <taxon>Bacteria</taxon>
        <taxon>Pseudomonadati</taxon>
        <taxon>Pseudomonadota</taxon>
        <taxon>Alphaproteobacteria</taxon>
        <taxon>Rhodospirillales</taxon>
        <taxon>Rhodovibrionaceae</taxon>
        <taxon>Rhodovibrio</taxon>
    </lineage>
</organism>
<proteinExistence type="predicted"/>
<keyword evidence="9" id="KW-1185">Reference proteome</keyword>
<dbReference type="EMBL" id="NRRE01000032">
    <property type="protein sequence ID" value="MBK1698882.1"/>
    <property type="molecule type" value="Genomic_DNA"/>
</dbReference>
<dbReference type="Proteomes" id="UP000778970">
    <property type="component" value="Unassembled WGS sequence"/>
</dbReference>
<feature type="region of interest" description="Disordered" evidence="5">
    <location>
        <begin position="418"/>
        <end position="439"/>
    </location>
</feature>
<dbReference type="Pfam" id="PF07690">
    <property type="entry name" value="MFS_1"/>
    <property type="match status" value="1"/>
</dbReference>
<feature type="transmembrane region" description="Helical" evidence="6">
    <location>
        <begin position="302"/>
        <end position="323"/>
    </location>
</feature>
<feature type="domain" description="Major facilitator superfamily (MFS) profile" evidence="7">
    <location>
        <begin position="211"/>
        <end position="439"/>
    </location>
</feature>
<name>A0A934QLD7_9PROT</name>
<feature type="transmembrane region" description="Helical" evidence="6">
    <location>
        <begin position="335"/>
        <end position="360"/>
    </location>
</feature>
<keyword evidence="2 6" id="KW-0812">Transmembrane</keyword>
<feature type="transmembrane region" description="Helical" evidence="6">
    <location>
        <begin position="277"/>
        <end position="296"/>
    </location>
</feature>
<dbReference type="GO" id="GO:0005886">
    <property type="term" value="C:plasma membrane"/>
    <property type="evidence" value="ECO:0007669"/>
    <property type="project" value="TreeGrafter"/>
</dbReference>
<comment type="caution">
    <text evidence="8">The sequence shown here is derived from an EMBL/GenBank/DDBJ whole genome shotgun (WGS) entry which is preliminary data.</text>
</comment>
<evidence type="ECO:0000256" key="1">
    <source>
        <dbReference type="ARBA" id="ARBA00004370"/>
    </source>
</evidence>
<evidence type="ECO:0000259" key="7">
    <source>
        <dbReference type="PROSITE" id="PS50850"/>
    </source>
</evidence>
<dbReference type="Pfam" id="PF00083">
    <property type="entry name" value="Sugar_tr"/>
    <property type="match status" value="1"/>
</dbReference>
<evidence type="ECO:0000256" key="3">
    <source>
        <dbReference type="ARBA" id="ARBA00022989"/>
    </source>
</evidence>
<feature type="transmembrane region" description="Helical" evidence="6">
    <location>
        <begin position="85"/>
        <end position="105"/>
    </location>
</feature>
<dbReference type="InterPro" id="IPR020846">
    <property type="entry name" value="MFS_dom"/>
</dbReference>
<feature type="transmembrane region" description="Helical" evidence="6">
    <location>
        <begin position="366"/>
        <end position="385"/>
    </location>
</feature>
<keyword evidence="4 6" id="KW-0472">Membrane</keyword>
<feature type="transmembrane region" description="Helical" evidence="6">
    <location>
        <begin position="111"/>
        <end position="131"/>
    </location>
</feature>
<dbReference type="Gene3D" id="1.20.1250.20">
    <property type="entry name" value="MFS general substrate transporter like domains"/>
    <property type="match status" value="2"/>
</dbReference>
<feature type="transmembrane region" description="Helical" evidence="6">
    <location>
        <begin position="53"/>
        <end position="73"/>
    </location>
</feature>
<feature type="transmembrane region" description="Helical" evidence="6">
    <location>
        <begin position="214"/>
        <end position="238"/>
    </location>
</feature>
<gene>
    <name evidence="8" type="ORF">CKO21_16675</name>
</gene>
<protein>
    <submittedName>
        <fullName evidence="8">MFS transporter</fullName>
    </submittedName>
</protein>
<sequence>MAVRSVPGAGDTTASAALRIWALLFGMAAMLAGNGLQSSLLGLRADVENFGGTVTGLMMSGYFVGFFAGSILTPKLIRRVGHVRTFAALASLASIAILIHSVLVLPSVWTVMRLVTGFSFAGLYVVAESWLNDSASNALRGSLLAVYMIVSYLGLGAGQVMLNVASPDGYALFILCSVVISFALIPILLTAAPQPDASAPSPLSVRALIRISPLGMFGCFATGIANGVILAMAAVYARRVGLDVGGVSGFMVAIVLGGAILQWPIGKLSDLVDRRKVILLTAVLSAVAPIGLHLAASGSLSAFLVAGAVTGGLALSLYPLFLAYTNDWLEPRQMIAASSTLVLAYGAGAIFGPSGVGWLMDRFGPLGFAAYLAAIHVAIALFTLYRMTRRAAPEAQEDYVIGPVQASPTGAYWAEALVEEESDQDSAEESSDRSRGTGR</sequence>
<keyword evidence="3 6" id="KW-1133">Transmembrane helix</keyword>
<dbReference type="RefSeq" id="WP_051431805.1">
    <property type="nucleotide sequence ID" value="NZ_NRRE01000032.1"/>
</dbReference>
<evidence type="ECO:0000256" key="4">
    <source>
        <dbReference type="ARBA" id="ARBA00023136"/>
    </source>
</evidence>
<feature type="transmembrane region" description="Helical" evidence="6">
    <location>
        <begin position="244"/>
        <end position="265"/>
    </location>
</feature>
<reference evidence="8" key="1">
    <citation type="submission" date="2017-08" db="EMBL/GenBank/DDBJ databases">
        <authorList>
            <person name="Imhoff J.F."/>
            <person name="Rahn T."/>
            <person name="Kuenzel S."/>
            <person name="Neulinger S.C."/>
        </authorList>
    </citation>
    <scope>NUCLEOTIDE SEQUENCE</scope>
    <source>
        <strain evidence="8">DSM 9154</strain>
    </source>
</reference>
<evidence type="ECO:0000313" key="8">
    <source>
        <dbReference type="EMBL" id="MBK1698882.1"/>
    </source>
</evidence>
<dbReference type="PROSITE" id="PS50850">
    <property type="entry name" value="MFS"/>
    <property type="match status" value="1"/>
</dbReference>
<feature type="transmembrane region" description="Helical" evidence="6">
    <location>
        <begin position="12"/>
        <end position="33"/>
    </location>
</feature>
<comment type="subcellular location">
    <subcellularLocation>
        <location evidence="1">Membrane</location>
    </subcellularLocation>
</comment>
<dbReference type="PANTHER" id="PTHR23521">
    <property type="entry name" value="TRANSPORTER MFS SUPERFAMILY"/>
    <property type="match status" value="1"/>
</dbReference>
<accession>A0A934QLD7</accession>
<dbReference type="InterPro" id="IPR047200">
    <property type="entry name" value="MFS_YcaD-like"/>
</dbReference>
<evidence type="ECO:0000256" key="2">
    <source>
        <dbReference type="ARBA" id="ARBA00022692"/>
    </source>
</evidence>
<evidence type="ECO:0000256" key="6">
    <source>
        <dbReference type="SAM" id="Phobius"/>
    </source>
</evidence>
<feature type="compositionally biased region" description="Acidic residues" evidence="5">
    <location>
        <begin position="418"/>
        <end position="429"/>
    </location>
</feature>
<dbReference type="CDD" id="cd17477">
    <property type="entry name" value="MFS_YcaD_like"/>
    <property type="match status" value="1"/>
</dbReference>
<evidence type="ECO:0000256" key="5">
    <source>
        <dbReference type="SAM" id="MobiDB-lite"/>
    </source>
</evidence>
<dbReference type="GO" id="GO:0022857">
    <property type="term" value="F:transmembrane transporter activity"/>
    <property type="evidence" value="ECO:0007669"/>
    <property type="project" value="InterPro"/>
</dbReference>
<reference evidence="8" key="2">
    <citation type="journal article" date="2020" name="Microorganisms">
        <title>Osmotic Adaptation and Compatible Solute Biosynthesis of Phototrophic Bacteria as Revealed from Genome Analyses.</title>
        <authorList>
            <person name="Imhoff J.F."/>
            <person name="Rahn T."/>
            <person name="Kunzel S."/>
            <person name="Keller A."/>
            <person name="Neulinger S.C."/>
        </authorList>
    </citation>
    <scope>NUCLEOTIDE SEQUENCE</scope>
    <source>
        <strain evidence="8">DSM 9154</strain>
    </source>
</reference>
<evidence type="ECO:0000313" key="9">
    <source>
        <dbReference type="Proteomes" id="UP000778970"/>
    </source>
</evidence>
<feature type="transmembrane region" description="Helical" evidence="6">
    <location>
        <begin position="143"/>
        <end position="164"/>
    </location>
</feature>
<dbReference type="SUPFAM" id="SSF103473">
    <property type="entry name" value="MFS general substrate transporter"/>
    <property type="match status" value="1"/>
</dbReference>
<feature type="compositionally biased region" description="Basic and acidic residues" evidence="5">
    <location>
        <begin position="430"/>
        <end position="439"/>
    </location>
</feature>
<dbReference type="InterPro" id="IPR005828">
    <property type="entry name" value="MFS_sugar_transport-like"/>
</dbReference>